<accession>A0A511RMA5</accession>
<gene>
    <name evidence="1" type="ORF">ODE01S_22140</name>
</gene>
<dbReference type="CDD" id="cd20206">
    <property type="entry name" value="YbbR"/>
    <property type="match status" value="1"/>
</dbReference>
<evidence type="ECO:0008006" key="3">
    <source>
        <dbReference type="Google" id="ProtNLM"/>
    </source>
</evidence>
<protein>
    <recommendedName>
        <fullName evidence="3">YbbR-like domain-containing protein</fullName>
    </recommendedName>
</protein>
<dbReference type="InterPro" id="IPR012505">
    <property type="entry name" value="YbbR"/>
</dbReference>
<sequence>MRPSELLRRTLHNWPIKLAAVLTALVLWYQLREVEPVVERSLERPLEVVGLGEDRAVVGLPKSVTVRFRGTARIVENLNPGAVIVFVDLSGVNEGSFAANVQVRAPSGVQIAEVVPAKVEARVERLGAGVLPVEVYAPGSVVTFEPDSVEMRGPAGLVERARAAVGVDLTAEGTVRLVAFDEAGTPLPELTLDPDTARITFRSPTLARKEVDLVLLPAPRDLHPVRVEAPAKVTLVGPPGVLGQITAVQAEAEWRVGEYTAPLELLLPPDVDAIGVVLAKLKVEPAKPLE</sequence>
<proteinExistence type="predicted"/>
<dbReference type="PANTHER" id="PTHR37804">
    <property type="entry name" value="CDAA REGULATORY PROTEIN CDAR"/>
    <property type="match status" value="1"/>
</dbReference>
<dbReference type="OrthoDB" id="30503at2"/>
<dbReference type="Pfam" id="PF07949">
    <property type="entry name" value="YbbR"/>
    <property type="match status" value="1"/>
</dbReference>
<dbReference type="Proteomes" id="UP000321827">
    <property type="component" value="Unassembled WGS sequence"/>
</dbReference>
<name>A0A511RMA5_9DEIN</name>
<dbReference type="EMBL" id="BJXN01000021">
    <property type="protein sequence ID" value="GEM90780.1"/>
    <property type="molecule type" value="Genomic_DNA"/>
</dbReference>
<evidence type="ECO:0000313" key="1">
    <source>
        <dbReference type="EMBL" id="GEM90780.1"/>
    </source>
</evidence>
<organism evidence="1 2">
    <name type="scientific">Oceanithermus desulfurans NBRC 100063</name>
    <dbReference type="NCBI Taxonomy" id="1227550"/>
    <lineage>
        <taxon>Bacteria</taxon>
        <taxon>Thermotogati</taxon>
        <taxon>Deinococcota</taxon>
        <taxon>Deinococci</taxon>
        <taxon>Thermales</taxon>
        <taxon>Thermaceae</taxon>
        <taxon>Oceanithermus</taxon>
    </lineage>
</organism>
<dbReference type="RefSeq" id="WP_147148826.1">
    <property type="nucleotide sequence ID" value="NZ_BJXN01000021.1"/>
</dbReference>
<evidence type="ECO:0000313" key="2">
    <source>
        <dbReference type="Proteomes" id="UP000321827"/>
    </source>
</evidence>
<comment type="caution">
    <text evidence="1">The sequence shown here is derived from an EMBL/GenBank/DDBJ whole genome shotgun (WGS) entry which is preliminary data.</text>
</comment>
<dbReference type="AlphaFoldDB" id="A0A511RMA5"/>
<dbReference type="InterPro" id="IPR053154">
    <property type="entry name" value="c-di-AMP_regulator"/>
</dbReference>
<dbReference type="PANTHER" id="PTHR37804:SF1">
    <property type="entry name" value="CDAA REGULATORY PROTEIN CDAR"/>
    <property type="match status" value="1"/>
</dbReference>
<reference evidence="1 2" key="1">
    <citation type="submission" date="2019-07" db="EMBL/GenBank/DDBJ databases">
        <title>Whole genome shotgun sequence of Oceanithermus desulfurans NBRC 100063.</title>
        <authorList>
            <person name="Hosoyama A."/>
            <person name="Uohara A."/>
            <person name="Ohji S."/>
            <person name="Ichikawa N."/>
        </authorList>
    </citation>
    <scope>NUCLEOTIDE SEQUENCE [LARGE SCALE GENOMIC DNA]</scope>
    <source>
        <strain evidence="1 2">NBRC 100063</strain>
    </source>
</reference>
<dbReference type="Gene3D" id="2.170.120.30">
    <property type="match status" value="1"/>
</dbReference>